<feature type="chain" id="PRO_5002873538" evidence="3">
    <location>
        <begin position="22"/>
        <end position="635"/>
    </location>
</feature>
<organism evidence="5 6">
    <name type="scientific">Luminiphilus syltensis NOR5-1B</name>
    <dbReference type="NCBI Taxonomy" id="565045"/>
    <lineage>
        <taxon>Bacteria</taxon>
        <taxon>Pseudomonadati</taxon>
        <taxon>Pseudomonadota</taxon>
        <taxon>Gammaproteobacteria</taxon>
        <taxon>Cellvibrionales</taxon>
        <taxon>Halieaceae</taxon>
        <taxon>Luminiphilus</taxon>
    </lineage>
</organism>
<protein>
    <submittedName>
        <fullName evidence="5">Cocaine esterase</fullName>
    </submittedName>
</protein>
<dbReference type="HOGENOM" id="CLU_015590_5_1_6"/>
<dbReference type="InterPro" id="IPR005674">
    <property type="entry name" value="CocE/Ser_esterase"/>
</dbReference>
<keyword evidence="1" id="KW-0378">Hydrolase</keyword>
<dbReference type="Pfam" id="PF02129">
    <property type="entry name" value="Peptidase_S15"/>
    <property type="match status" value="1"/>
</dbReference>
<dbReference type="SUPFAM" id="SSF53474">
    <property type="entry name" value="alpha/beta-Hydrolases"/>
    <property type="match status" value="1"/>
</dbReference>
<evidence type="ECO:0000313" key="5">
    <source>
        <dbReference type="EMBL" id="EED36755.1"/>
    </source>
</evidence>
<dbReference type="InterPro" id="IPR008979">
    <property type="entry name" value="Galactose-bd-like_sf"/>
</dbReference>
<feature type="signal peptide" evidence="3">
    <location>
        <begin position="1"/>
        <end position="21"/>
    </location>
</feature>
<dbReference type="PANTHER" id="PTHR43056:SF10">
    <property type="entry name" value="COCE_NOND FAMILY, PUTATIVE (AFU_ORTHOLOGUE AFUA_7G00600)-RELATED"/>
    <property type="match status" value="1"/>
</dbReference>
<sequence length="635" mass="71531">MFRYLNCLVVSLVLASAFAFAEEYTSVSDPGPYEVRLERSYFVPMRDGARLSTDLYIPEGLDRPLGTVLERTPYNKNSDNTGIVSRARFFASHGFVYAAQDKRGKYESEGEYLTTANDIEDGDDTIDWIAKQQWSNGKVGQMGCSYPGFTTMMSAQTLNPHLAAIIPQSAAMATGSMADRYSLLWRRGGTVALSMAAWHATAGSKVYFRPPPGLTRGEFLEIIDDFDPIPKNYNMDSFAQDPTLVKTFQEAYLTLPVRDILKDFDAPPNDFVLLNEKPHYDTFFDELGYLSDDARVDVPALHINSWHDYGVAETFIHFNFFRENALSEEARENQYVIIGPTQHCATETVSEQTVVGELDVGDARFDFYGTYLRWYDRWLNGNQDALDGMPHVQYYNIGANEWRSAEEWPLPGTEYTAFYLDSDGSANSRWGNGRLERDTDHSGSDSDSYVHDPATPFTTYRATTGQDTDVWFGGSRDRREIETRNDVLIFDTEPLEEAMDVTGPVKAIIYLSSSAVDTDLDLTLVDVFPDGRAMGVYQGTLRVRYREGLDREVLMEPGKVYPVEVDMNAISNTFLPGHRIRLEVASARYPNHDRNLGTGGDNFTESEGVVARNIVYHSEHYPSQLILPIVAREGD</sequence>
<dbReference type="Gene3D" id="3.40.50.1820">
    <property type="entry name" value="alpha/beta hydrolase"/>
    <property type="match status" value="1"/>
</dbReference>
<dbReference type="NCBIfam" id="TIGR00976">
    <property type="entry name" value="CocE_NonD"/>
    <property type="match status" value="1"/>
</dbReference>
<dbReference type="SUPFAM" id="SSF49785">
    <property type="entry name" value="Galactose-binding domain-like"/>
    <property type="match status" value="1"/>
</dbReference>
<dbReference type="PANTHER" id="PTHR43056">
    <property type="entry name" value="PEPTIDASE S9 PROLYL OLIGOPEPTIDASE"/>
    <property type="match status" value="1"/>
</dbReference>
<dbReference type="GO" id="GO:0008239">
    <property type="term" value="F:dipeptidyl-peptidase activity"/>
    <property type="evidence" value="ECO:0007669"/>
    <property type="project" value="InterPro"/>
</dbReference>
<gene>
    <name evidence="5" type="ORF">NOR51B_2707</name>
</gene>
<feature type="domain" description="Xaa-Pro dipeptidyl-peptidase C-terminal" evidence="4">
    <location>
        <begin position="372"/>
        <end position="626"/>
    </location>
</feature>
<dbReference type="InterPro" id="IPR000383">
    <property type="entry name" value="Xaa-Pro-like_dom"/>
</dbReference>
<evidence type="ECO:0000259" key="4">
    <source>
        <dbReference type="SMART" id="SM00939"/>
    </source>
</evidence>
<dbReference type="Gene3D" id="1.10.3020.10">
    <property type="entry name" value="alpha-amino acid ester hydrolase ( Helical cap domain)"/>
    <property type="match status" value="1"/>
</dbReference>
<evidence type="ECO:0000256" key="1">
    <source>
        <dbReference type="ARBA" id="ARBA00022801"/>
    </source>
</evidence>
<dbReference type="STRING" id="565045.NOR51B_2707"/>
<dbReference type="OrthoDB" id="9806163at2"/>
<dbReference type="RefSeq" id="WP_009021497.1">
    <property type="nucleotide sequence ID" value="NZ_DS999411.1"/>
</dbReference>
<keyword evidence="6" id="KW-1185">Reference proteome</keyword>
<dbReference type="EMBL" id="DS999411">
    <property type="protein sequence ID" value="EED36755.1"/>
    <property type="molecule type" value="Genomic_DNA"/>
</dbReference>
<evidence type="ECO:0000256" key="3">
    <source>
        <dbReference type="SAM" id="SignalP"/>
    </source>
</evidence>
<reference evidence="6" key="1">
    <citation type="journal article" date="2013" name="BMC Microbiol.">
        <title>Taxonomy and evolution of bacteriochlorophyll a-containing members of the OM60/NOR5 clade of marine gammaproteobacteria: description of Luminiphilus syltensis gen. nov., sp. nov., reclassification of Haliea rubra as Pseudohaliea rubra gen. nov., comb. nov., and emendation of Chromatocurvus halotolerans.</title>
        <authorList>
            <person name="Spring S."/>
            <person name="Riedel T."/>
            <person name="Sproer C."/>
            <person name="Yan S."/>
            <person name="Harder J."/>
            <person name="Fuchs B.M."/>
        </authorList>
    </citation>
    <scope>NUCLEOTIDE SEQUENCE [LARGE SCALE GENOMIC DNA]</scope>
    <source>
        <strain evidence="6">NOR51-B</strain>
    </source>
</reference>
<feature type="region of interest" description="Disordered" evidence="2">
    <location>
        <begin position="429"/>
        <end position="450"/>
    </location>
</feature>
<dbReference type="AlphaFoldDB" id="B8KY22"/>
<dbReference type="eggNOG" id="COG2936">
    <property type="taxonomic scope" value="Bacteria"/>
</dbReference>
<evidence type="ECO:0000313" key="6">
    <source>
        <dbReference type="Proteomes" id="UP000004699"/>
    </source>
</evidence>
<name>B8KY22_9GAMM</name>
<dbReference type="InterPro" id="IPR050585">
    <property type="entry name" value="Xaa-Pro_dipeptidyl-ppase/CocE"/>
</dbReference>
<accession>B8KY22</accession>
<proteinExistence type="predicted"/>
<dbReference type="Pfam" id="PF08530">
    <property type="entry name" value="PepX_C"/>
    <property type="match status" value="1"/>
</dbReference>
<dbReference type="InterPro" id="IPR029058">
    <property type="entry name" value="AB_hydrolase_fold"/>
</dbReference>
<dbReference type="InterPro" id="IPR013736">
    <property type="entry name" value="Xaa-Pro_dipept_C"/>
</dbReference>
<dbReference type="SMART" id="SM00939">
    <property type="entry name" value="PepX_C"/>
    <property type="match status" value="1"/>
</dbReference>
<feature type="compositionally biased region" description="Basic and acidic residues" evidence="2">
    <location>
        <begin position="434"/>
        <end position="450"/>
    </location>
</feature>
<evidence type="ECO:0000256" key="2">
    <source>
        <dbReference type="SAM" id="MobiDB-lite"/>
    </source>
</evidence>
<dbReference type="Proteomes" id="UP000004699">
    <property type="component" value="Unassembled WGS sequence"/>
</dbReference>
<keyword evidence="3" id="KW-0732">Signal</keyword>
<dbReference type="Gene3D" id="2.60.120.260">
    <property type="entry name" value="Galactose-binding domain-like"/>
    <property type="match status" value="1"/>
</dbReference>